<dbReference type="GO" id="GO:0006508">
    <property type="term" value="P:proteolysis"/>
    <property type="evidence" value="ECO:0007669"/>
    <property type="project" value="InterPro"/>
</dbReference>
<dbReference type="Proteomes" id="UP000681414">
    <property type="component" value="Unassembled WGS sequence"/>
</dbReference>
<organism evidence="3 4">
    <name type="scientific">Lederbergia citri</name>
    <dbReference type="NCBI Taxonomy" id="2833580"/>
    <lineage>
        <taxon>Bacteria</taxon>
        <taxon>Bacillati</taxon>
        <taxon>Bacillota</taxon>
        <taxon>Bacilli</taxon>
        <taxon>Bacillales</taxon>
        <taxon>Bacillaceae</taxon>
        <taxon>Lederbergia</taxon>
    </lineage>
</organism>
<dbReference type="EMBL" id="JAGYPG010000003">
    <property type="protein sequence ID" value="MBS4196762.1"/>
    <property type="molecule type" value="Genomic_DNA"/>
</dbReference>
<dbReference type="AlphaFoldDB" id="A0A942TIL5"/>
<dbReference type="CDD" id="cd14852">
    <property type="entry name" value="LD-carboxypeptidase"/>
    <property type="match status" value="1"/>
</dbReference>
<proteinExistence type="predicted"/>
<protein>
    <submittedName>
        <fullName evidence="3">M15 family metallopeptidase</fullName>
    </submittedName>
</protein>
<evidence type="ECO:0000259" key="2">
    <source>
        <dbReference type="Pfam" id="PF02557"/>
    </source>
</evidence>
<evidence type="ECO:0000313" key="3">
    <source>
        <dbReference type="EMBL" id="MBS4196762.1"/>
    </source>
</evidence>
<dbReference type="GO" id="GO:0008233">
    <property type="term" value="F:peptidase activity"/>
    <property type="evidence" value="ECO:0007669"/>
    <property type="project" value="InterPro"/>
</dbReference>
<dbReference type="InterPro" id="IPR052179">
    <property type="entry name" value="DD-CPase-like"/>
</dbReference>
<evidence type="ECO:0000313" key="4">
    <source>
        <dbReference type="Proteomes" id="UP000681414"/>
    </source>
</evidence>
<dbReference type="InterPro" id="IPR003709">
    <property type="entry name" value="VanY-like_core_dom"/>
</dbReference>
<dbReference type="SUPFAM" id="SSF55166">
    <property type="entry name" value="Hedgehog/DD-peptidase"/>
    <property type="match status" value="1"/>
</dbReference>
<dbReference type="PANTHER" id="PTHR34385:SF1">
    <property type="entry name" value="PEPTIDOGLYCAN L-ALANYL-D-GLUTAMATE ENDOPEPTIDASE CWLK"/>
    <property type="match status" value="1"/>
</dbReference>
<gene>
    <name evidence="3" type="ORF">KHA97_17060</name>
</gene>
<keyword evidence="4" id="KW-1185">Reference proteome</keyword>
<dbReference type="PANTHER" id="PTHR34385">
    <property type="entry name" value="D-ALANYL-D-ALANINE CARBOXYPEPTIDASE"/>
    <property type="match status" value="1"/>
</dbReference>
<reference evidence="3 4" key="1">
    <citation type="submission" date="2021-05" db="EMBL/GenBank/DDBJ databases">
        <title>Novel Bacillus species.</title>
        <authorList>
            <person name="Liu G."/>
        </authorList>
    </citation>
    <scope>NUCLEOTIDE SEQUENCE [LARGE SCALE GENOMIC DNA]</scope>
    <source>
        <strain evidence="4">FJAT-49780</strain>
    </source>
</reference>
<accession>A0A942TIL5</accession>
<comment type="caution">
    <text evidence="3">The sequence shown here is derived from an EMBL/GenBank/DDBJ whole genome shotgun (WGS) entry which is preliminary data.</text>
</comment>
<sequence>MNKGNQERANIVSNENGISKLSQSVKNDKDATEENPSHDEKKVEKPKENANRVPNQPEALDVLVNKQYKLPDHYEPTDLVIPNVRFIFSGNLEKKKMRQEAARALENMFSGAEKDGILLAGVSGYRSQATQKSLYNSYVNRNGKEAAERFSAHPGHSEHQTGLAMDISGITGKCAATDCFEGSPEAKWLAEHAHEYGFIVRYPKGKEDITGYKYEPWHMRFVGIDIANTIFEKDITMEEYFDAVVPVRGN</sequence>
<name>A0A942TIL5_9BACI</name>
<dbReference type="InterPro" id="IPR009045">
    <property type="entry name" value="Zn_M74/Hedgehog-like"/>
</dbReference>
<dbReference type="Gene3D" id="3.30.1380.10">
    <property type="match status" value="1"/>
</dbReference>
<evidence type="ECO:0000256" key="1">
    <source>
        <dbReference type="SAM" id="MobiDB-lite"/>
    </source>
</evidence>
<dbReference type="InterPro" id="IPR058193">
    <property type="entry name" value="VanY/YodJ_core_dom"/>
</dbReference>
<feature type="compositionally biased region" description="Polar residues" evidence="1">
    <location>
        <begin position="7"/>
        <end position="25"/>
    </location>
</feature>
<dbReference type="Pfam" id="PF02557">
    <property type="entry name" value="VanY"/>
    <property type="match status" value="1"/>
</dbReference>
<feature type="region of interest" description="Disordered" evidence="1">
    <location>
        <begin position="1"/>
        <end position="59"/>
    </location>
</feature>
<feature type="domain" description="D-alanyl-D-alanine carboxypeptidase-like core" evidence="2">
    <location>
        <begin position="95"/>
        <end position="223"/>
    </location>
</feature>
<feature type="compositionally biased region" description="Basic and acidic residues" evidence="1">
    <location>
        <begin position="26"/>
        <end position="50"/>
    </location>
</feature>